<proteinExistence type="predicted"/>
<dbReference type="EMBL" id="BMVN01000005">
    <property type="protein sequence ID" value="GHA16591.1"/>
    <property type="molecule type" value="Genomic_DNA"/>
</dbReference>
<reference evidence="3" key="1">
    <citation type="journal article" date="2019" name="Int. J. Syst. Evol. Microbiol.">
        <title>The Global Catalogue of Microorganisms (GCM) 10K type strain sequencing project: providing services to taxonomists for standard genome sequencing and annotation.</title>
        <authorList>
            <consortium name="The Broad Institute Genomics Platform"/>
            <consortium name="The Broad Institute Genome Sequencing Center for Infectious Disease"/>
            <person name="Wu L."/>
            <person name="Ma J."/>
        </authorList>
    </citation>
    <scope>NUCLEOTIDE SEQUENCE [LARGE SCALE GENOMIC DNA]</scope>
    <source>
        <strain evidence="3">JCM 4733</strain>
    </source>
</reference>
<evidence type="ECO:0000313" key="2">
    <source>
        <dbReference type="EMBL" id="GHA16591.1"/>
    </source>
</evidence>
<evidence type="ECO:0000256" key="1">
    <source>
        <dbReference type="SAM" id="MobiDB-lite"/>
    </source>
</evidence>
<gene>
    <name evidence="2" type="ORF">GCM10010345_21850</name>
</gene>
<dbReference type="Proteomes" id="UP000653644">
    <property type="component" value="Unassembled WGS sequence"/>
</dbReference>
<evidence type="ECO:0000313" key="3">
    <source>
        <dbReference type="Proteomes" id="UP000653644"/>
    </source>
</evidence>
<feature type="compositionally biased region" description="Gly residues" evidence="1">
    <location>
        <begin position="1"/>
        <end position="11"/>
    </location>
</feature>
<comment type="caution">
    <text evidence="2">The sequence shown here is derived from an EMBL/GenBank/DDBJ whole genome shotgun (WGS) entry which is preliminary data.</text>
</comment>
<keyword evidence="3" id="KW-1185">Reference proteome</keyword>
<name>A0ABQ3CIR5_9ACTN</name>
<feature type="compositionally biased region" description="Low complexity" evidence="1">
    <location>
        <begin position="55"/>
        <end position="78"/>
    </location>
</feature>
<protein>
    <submittedName>
        <fullName evidence="2">Uncharacterized protein</fullName>
    </submittedName>
</protein>
<sequence>MGVEVGDGQGRPRGALRGWSGAWDGLRTASGEADGAGTDTPCRAGRTGDGGRPYGPVRGRAVARGTAATATPTPDRVR</sequence>
<organism evidence="2 3">
    <name type="scientific">Streptomyces canarius</name>
    <dbReference type="NCBI Taxonomy" id="285453"/>
    <lineage>
        <taxon>Bacteria</taxon>
        <taxon>Bacillati</taxon>
        <taxon>Actinomycetota</taxon>
        <taxon>Actinomycetes</taxon>
        <taxon>Kitasatosporales</taxon>
        <taxon>Streptomycetaceae</taxon>
        <taxon>Streptomyces</taxon>
    </lineage>
</organism>
<accession>A0ABQ3CIR5</accession>
<feature type="region of interest" description="Disordered" evidence="1">
    <location>
        <begin position="1"/>
        <end position="78"/>
    </location>
</feature>